<organism evidence="2 3">
    <name type="scientific">Acinetobacter thutiue</name>
    <dbReference type="NCBI Taxonomy" id="2998078"/>
    <lineage>
        <taxon>Bacteria</taxon>
        <taxon>Pseudomonadati</taxon>
        <taxon>Pseudomonadota</taxon>
        <taxon>Gammaproteobacteria</taxon>
        <taxon>Moraxellales</taxon>
        <taxon>Moraxellaceae</taxon>
        <taxon>Acinetobacter</taxon>
    </lineage>
</organism>
<dbReference type="Proteomes" id="UP001168524">
    <property type="component" value="Unassembled WGS sequence"/>
</dbReference>
<keyword evidence="1" id="KW-1133">Transmembrane helix</keyword>
<reference evidence="2" key="1">
    <citation type="submission" date="2023-06" db="EMBL/GenBank/DDBJ databases">
        <title>Two novel species of Acinetobacter isolated from motorbike repairing workshop in Vietnam.</title>
        <authorList>
            <person name="Le N.T.T."/>
        </authorList>
    </citation>
    <scope>NUCLEOTIDE SEQUENCE</scope>
    <source>
        <strain evidence="2">VNH17</strain>
    </source>
</reference>
<dbReference type="RefSeq" id="WP_267981452.1">
    <property type="nucleotide sequence ID" value="NZ_JAPQKF010000007.1"/>
</dbReference>
<name>A0ABT7WR78_9GAMM</name>
<feature type="transmembrane region" description="Helical" evidence="1">
    <location>
        <begin position="6"/>
        <end position="23"/>
    </location>
</feature>
<proteinExistence type="predicted"/>
<evidence type="ECO:0000313" key="2">
    <source>
        <dbReference type="EMBL" id="MDN0015192.1"/>
    </source>
</evidence>
<evidence type="ECO:0000313" key="3">
    <source>
        <dbReference type="Proteomes" id="UP001168524"/>
    </source>
</evidence>
<evidence type="ECO:0000256" key="1">
    <source>
        <dbReference type="SAM" id="Phobius"/>
    </source>
</evidence>
<keyword evidence="1" id="KW-0472">Membrane</keyword>
<sequence length="146" mass="16830">MDFLTLLSYLYKTLFFWGIFLLLTSKKHAYLALFIILISFILFFYWLKEETKDYIYVRKEICGEYVYLSNRSSMRGDGKTVDLAIKVDGYGDFITVWGKKELLAKVNEDKLNGKTLCVNVKIPVVDGVENLKGATEAQNLTIKSKD</sequence>
<keyword evidence="3" id="KW-1185">Reference proteome</keyword>
<accession>A0ABT7WR78</accession>
<keyword evidence="1" id="KW-0812">Transmembrane</keyword>
<dbReference type="EMBL" id="JAUDZE010000007">
    <property type="protein sequence ID" value="MDN0015192.1"/>
    <property type="molecule type" value="Genomic_DNA"/>
</dbReference>
<feature type="transmembrane region" description="Helical" evidence="1">
    <location>
        <begin position="30"/>
        <end position="47"/>
    </location>
</feature>
<gene>
    <name evidence="2" type="ORF">QTA56_13240</name>
</gene>
<comment type="caution">
    <text evidence="2">The sequence shown here is derived from an EMBL/GenBank/DDBJ whole genome shotgun (WGS) entry which is preliminary data.</text>
</comment>
<protein>
    <submittedName>
        <fullName evidence="2">Uncharacterized protein</fullName>
    </submittedName>
</protein>